<proteinExistence type="predicted"/>
<dbReference type="AlphaFoldDB" id="A0A9D4ZJA7"/>
<protein>
    <submittedName>
        <fullName evidence="1">Uncharacterized protein</fullName>
    </submittedName>
</protein>
<dbReference type="Proteomes" id="UP000886520">
    <property type="component" value="Chromosome 8"/>
</dbReference>
<organism evidence="1 2">
    <name type="scientific">Adiantum capillus-veneris</name>
    <name type="common">Maidenhair fern</name>
    <dbReference type="NCBI Taxonomy" id="13818"/>
    <lineage>
        <taxon>Eukaryota</taxon>
        <taxon>Viridiplantae</taxon>
        <taxon>Streptophyta</taxon>
        <taxon>Embryophyta</taxon>
        <taxon>Tracheophyta</taxon>
        <taxon>Polypodiopsida</taxon>
        <taxon>Polypodiidae</taxon>
        <taxon>Polypodiales</taxon>
        <taxon>Pteridineae</taxon>
        <taxon>Pteridaceae</taxon>
        <taxon>Vittarioideae</taxon>
        <taxon>Adiantum</taxon>
    </lineage>
</organism>
<gene>
    <name evidence="1" type="ORF">GOP47_0008047</name>
</gene>
<reference evidence="1" key="1">
    <citation type="submission" date="2021-01" db="EMBL/GenBank/DDBJ databases">
        <title>Adiantum capillus-veneris genome.</title>
        <authorList>
            <person name="Fang Y."/>
            <person name="Liao Q."/>
        </authorList>
    </citation>
    <scope>NUCLEOTIDE SEQUENCE</scope>
    <source>
        <strain evidence="1">H3</strain>
        <tissue evidence="1">Leaf</tissue>
    </source>
</reference>
<comment type="caution">
    <text evidence="1">The sequence shown here is derived from an EMBL/GenBank/DDBJ whole genome shotgun (WGS) entry which is preliminary data.</text>
</comment>
<dbReference type="OrthoDB" id="2387658at2759"/>
<sequence length="186" mass="20811">MAKRGGAEMEILIVEGFGRRWNLASGTPMGEAMAYISPHVFVQAETLVMEMIVEEEELPVLLPRHYTLVTWHKYRVSLLMMQAPHRGSQAPHRGSRRFAAGLSLSVDPNHNYYIPPVIDDLVKDLKEVKYCILCGSRQSGKSTSILAAMDRIWKESQQLSVYLGFGLIGADESWDGQRFGPTCGIT</sequence>
<name>A0A9D4ZJA7_ADICA</name>
<dbReference type="EMBL" id="JABFUD020000008">
    <property type="protein sequence ID" value="KAI5075982.1"/>
    <property type="molecule type" value="Genomic_DNA"/>
</dbReference>
<evidence type="ECO:0000313" key="2">
    <source>
        <dbReference type="Proteomes" id="UP000886520"/>
    </source>
</evidence>
<evidence type="ECO:0000313" key="1">
    <source>
        <dbReference type="EMBL" id="KAI5075982.1"/>
    </source>
</evidence>
<accession>A0A9D4ZJA7</accession>
<keyword evidence="2" id="KW-1185">Reference proteome</keyword>